<gene>
    <name evidence="2" type="ORF">Zm00014a_041470</name>
</gene>
<organism evidence="2 3">
    <name type="scientific">Zea mays</name>
    <name type="common">Maize</name>
    <dbReference type="NCBI Taxonomy" id="4577"/>
    <lineage>
        <taxon>Eukaryota</taxon>
        <taxon>Viridiplantae</taxon>
        <taxon>Streptophyta</taxon>
        <taxon>Embryophyta</taxon>
        <taxon>Tracheophyta</taxon>
        <taxon>Spermatophyta</taxon>
        <taxon>Magnoliopsida</taxon>
        <taxon>Liliopsida</taxon>
        <taxon>Poales</taxon>
        <taxon>Poaceae</taxon>
        <taxon>PACMAD clade</taxon>
        <taxon>Panicoideae</taxon>
        <taxon>Andropogonodae</taxon>
        <taxon>Andropogoneae</taxon>
        <taxon>Tripsacinae</taxon>
        <taxon>Zea</taxon>
    </lineage>
</organism>
<dbReference type="AlphaFoldDB" id="A0A3L6F2D4"/>
<dbReference type="EMBL" id="NCVQ01000005">
    <property type="protein sequence ID" value="PWZ27189.1"/>
    <property type="molecule type" value="Genomic_DNA"/>
</dbReference>
<protein>
    <submittedName>
        <fullName evidence="2">Uncharacterized protein</fullName>
    </submittedName>
</protein>
<evidence type="ECO:0000256" key="1">
    <source>
        <dbReference type="SAM" id="MobiDB-lite"/>
    </source>
</evidence>
<name>A0A3L6F2D4_MAIZE</name>
<evidence type="ECO:0000313" key="2">
    <source>
        <dbReference type="EMBL" id="PWZ27189.1"/>
    </source>
</evidence>
<feature type="region of interest" description="Disordered" evidence="1">
    <location>
        <begin position="23"/>
        <end position="43"/>
    </location>
</feature>
<reference evidence="2 3" key="1">
    <citation type="journal article" date="2018" name="Nat. Genet.">
        <title>Extensive intraspecific gene order and gene structural variations between Mo17 and other maize genomes.</title>
        <authorList>
            <person name="Sun S."/>
            <person name="Zhou Y."/>
            <person name="Chen J."/>
            <person name="Shi J."/>
            <person name="Zhao H."/>
            <person name="Zhao H."/>
            <person name="Song W."/>
            <person name="Zhang M."/>
            <person name="Cui Y."/>
            <person name="Dong X."/>
            <person name="Liu H."/>
            <person name="Ma X."/>
            <person name="Jiao Y."/>
            <person name="Wang B."/>
            <person name="Wei X."/>
            <person name="Stein J.C."/>
            <person name="Glaubitz J.C."/>
            <person name="Lu F."/>
            <person name="Yu G."/>
            <person name="Liang C."/>
            <person name="Fengler K."/>
            <person name="Li B."/>
            <person name="Rafalski A."/>
            <person name="Schnable P.S."/>
            <person name="Ware D.H."/>
            <person name="Buckler E.S."/>
            <person name="Lai J."/>
        </authorList>
    </citation>
    <scope>NUCLEOTIDE SEQUENCE [LARGE SCALE GENOMIC DNA]</scope>
    <source>
        <strain evidence="3">cv. Missouri 17</strain>
        <tissue evidence="2">Seedling</tissue>
    </source>
</reference>
<accession>A0A3L6F2D4</accession>
<dbReference type="Proteomes" id="UP000251960">
    <property type="component" value="Chromosome 4"/>
</dbReference>
<sequence>MARAQQWQRDKVGKVLGLLGAISKGRRGGDSRGGAAPPKPERGREIRCFLAVTGKRREGASSCAAALEREGAESLGAIAAGRSCRWRRHGKLELEPWSREMLLLAHREEGEGRPGYWPSRGVGPGRATACRGVGKAQAWGLFSGRHG</sequence>
<evidence type="ECO:0000313" key="3">
    <source>
        <dbReference type="Proteomes" id="UP000251960"/>
    </source>
</evidence>
<proteinExistence type="predicted"/>
<comment type="caution">
    <text evidence="2">The sequence shown here is derived from an EMBL/GenBank/DDBJ whole genome shotgun (WGS) entry which is preliminary data.</text>
</comment>